<dbReference type="InParanoid" id="A7RM95"/>
<dbReference type="PROSITE" id="PS51266">
    <property type="entry name" value="ZF_CHY"/>
    <property type="match status" value="1"/>
</dbReference>
<dbReference type="GO" id="GO:0070938">
    <property type="term" value="C:contractile ring"/>
    <property type="evidence" value="ECO:0000318"/>
    <property type="project" value="GO_Central"/>
</dbReference>
<dbReference type="PANTHER" id="PTHR12463">
    <property type="entry name" value="OXYGENASE-RELATED"/>
    <property type="match status" value="1"/>
</dbReference>
<protein>
    <recommendedName>
        <fullName evidence="8">Fe2OG dioxygenase domain-containing protein</fullName>
    </recommendedName>
</protein>
<reference evidence="6 7" key="1">
    <citation type="journal article" date="2007" name="Science">
        <title>Sea anemone genome reveals ancestral eumetazoan gene repertoire and genomic organization.</title>
        <authorList>
            <person name="Putnam N.H."/>
            <person name="Srivastava M."/>
            <person name="Hellsten U."/>
            <person name="Dirks B."/>
            <person name="Chapman J."/>
            <person name="Salamov A."/>
            <person name="Terry A."/>
            <person name="Shapiro H."/>
            <person name="Lindquist E."/>
            <person name="Kapitonov V.V."/>
            <person name="Jurka J."/>
            <person name="Genikhovich G."/>
            <person name="Grigoriev I.V."/>
            <person name="Lucas S.M."/>
            <person name="Steele R.E."/>
            <person name="Finnerty J.R."/>
            <person name="Technau U."/>
            <person name="Martindale M.Q."/>
            <person name="Rokhsar D.S."/>
        </authorList>
    </citation>
    <scope>NUCLEOTIDE SEQUENCE [LARGE SCALE GENOMIC DNA]</scope>
    <source>
        <strain evidence="7">CH2 X CH6</strain>
    </source>
</reference>
<keyword evidence="3" id="KW-0479">Metal-binding</keyword>
<evidence type="ECO:0000256" key="1">
    <source>
        <dbReference type="ARBA" id="ARBA00001954"/>
    </source>
</evidence>
<dbReference type="InterPro" id="IPR005123">
    <property type="entry name" value="Oxoglu/Fe-dep_dioxygenase_dom"/>
</dbReference>
<dbReference type="PROSITE" id="PS51471">
    <property type="entry name" value="FE2OG_OXY"/>
    <property type="match status" value="1"/>
</dbReference>
<dbReference type="KEGG" id="nve:5519651"/>
<dbReference type="eggNOG" id="KOG3959">
    <property type="taxonomic scope" value="Eukaryota"/>
</dbReference>
<dbReference type="InterPro" id="IPR037151">
    <property type="entry name" value="AlkB-like_sf"/>
</dbReference>
<accession>A7RM95</accession>
<dbReference type="InterPro" id="IPR008913">
    <property type="entry name" value="Znf_CHY"/>
</dbReference>
<keyword evidence="7" id="KW-1185">Reference proteome</keyword>
<proteinExistence type="inferred from homology"/>
<dbReference type="SUPFAM" id="SSF51197">
    <property type="entry name" value="Clavaminate synthase-like"/>
    <property type="match status" value="1"/>
</dbReference>
<feature type="domain" description="Fe2OG dioxygenase" evidence="5">
    <location>
        <begin position="147"/>
        <end position="239"/>
    </location>
</feature>
<evidence type="ECO:0000256" key="2">
    <source>
        <dbReference type="PROSITE-ProRule" id="PRU00601"/>
    </source>
</evidence>
<dbReference type="GO" id="GO:0070988">
    <property type="term" value="P:demethylation"/>
    <property type="evidence" value="ECO:0007669"/>
    <property type="project" value="InterPro"/>
</dbReference>
<dbReference type="STRING" id="45351.A7RM95"/>
<keyword evidence="3" id="KW-0408">Iron</keyword>
<dbReference type="OMA" id="MCNLEYE"/>
<keyword evidence="2" id="KW-0863">Zinc-finger</keyword>
<dbReference type="GO" id="GO:0030496">
    <property type="term" value="C:midbody"/>
    <property type="evidence" value="ECO:0000318"/>
    <property type="project" value="GO_Central"/>
</dbReference>
<dbReference type="GO" id="GO:0008270">
    <property type="term" value="F:zinc ion binding"/>
    <property type="evidence" value="ECO:0007669"/>
    <property type="project" value="UniProtKB-KW"/>
</dbReference>
<dbReference type="Proteomes" id="UP000001593">
    <property type="component" value="Unassembled WGS sequence"/>
</dbReference>
<dbReference type="GO" id="GO:0032451">
    <property type="term" value="F:demethylase activity"/>
    <property type="evidence" value="ECO:0000318"/>
    <property type="project" value="GO_Central"/>
</dbReference>
<dbReference type="HOGENOM" id="CLU_060545_0_0_1"/>
<dbReference type="FunFam" id="2.60.120.590:FF:000019">
    <property type="entry name" value="DNA N6-methyl adenine demethylase"/>
    <property type="match status" value="1"/>
</dbReference>
<evidence type="ECO:0000256" key="3">
    <source>
        <dbReference type="RuleBase" id="RU003682"/>
    </source>
</evidence>
<feature type="non-terminal residue" evidence="6">
    <location>
        <position position="1"/>
    </location>
</feature>
<comment type="similarity">
    <text evidence="3">Belongs to the iron/ascorbate-dependent oxidoreductase family.</text>
</comment>
<feature type="non-terminal residue" evidence="6">
    <location>
        <position position="267"/>
    </location>
</feature>
<organism evidence="6 7">
    <name type="scientific">Nematostella vectensis</name>
    <name type="common">Starlet sea anemone</name>
    <dbReference type="NCBI Taxonomy" id="45351"/>
    <lineage>
        <taxon>Eukaryota</taxon>
        <taxon>Metazoa</taxon>
        <taxon>Cnidaria</taxon>
        <taxon>Anthozoa</taxon>
        <taxon>Hexacorallia</taxon>
        <taxon>Actiniaria</taxon>
        <taxon>Edwardsiidae</taxon>
        <taxon>Nematostella</taxon>
    </lineage>
</organism>
<evidence type="ECO:0000313" key="7">
    <source>
        <dbReference type="Proteomes" id="UP000001593"/>
    </source>
</evidence>
<evidence type="ECO:0000259" key="4">
    <source>
        <dbReference type="PROSITE" id="PS51266"/>
    </source>
</evidence>
<dbReference type="OrthoDB" id="442860at2759"/>
<evidence type="ECO:0000259" key="5">
    <source>
        <dbReference type="PROSITE" id="PS51471"/>
    </source>
</evidence>
<dbReference type="AlphaFoldDB" id="A7RM95"/>
<dbReference type="Gene3D" id="2.60.120.590">
    <property type="entry name" value="Alpha-ketoglutarate-dependent dioxygenase AlkB-like"/>
    <property type="match status" value="1"/>
</dbReference>
<gene>
    <name evidence="6" type="ORF">NEMVEDRAFT_v1g34785</name>
</gene>
<dbReference type="EMBL" id="DS469519">
    <property type="protein sequence ID" value="EDO47562.1"/>
    <property type="molecule type" value="Genomic_DNA"/>
</dbReference>
<evidence type="ECO:0008006" key="8">
    <source>
        <dbReference type="Google" id="ProtNLM"/>
    </source>
</evidence>
<dbReference type="PANTHER" id="PTHR12463:SF0">
    <property type="entry name" value="ALPHA-KETOGLUTARATE-DEPENDENT DIOXYGENASE ALKB HOMOLOG 4"/>
    <property type="match status" value="1"/>
</dbReference>
<dbReference type="GO" id="GO:0031032">
    <property type="term" value="P:actomyosin structure organization"/>
    <property type="evidence" value="ECO:0000318"/>
    <property type="project" value="GO_Central"/>
</dbReference>
<name>A7RM95_NEMVE</name>
<dbReference type="PhylomeDB" id="A7RM95"/>
<evidence type="ECO:0000313" key="6">
    <source>
        <dbReference type="EMBL" id="EDO47562.1"/>
    </source>
</evidence>
<comment type="cofactor">
    <cofactor evidence="1">
        <name>Fe(2+)</name>
        <dbReference type="ChEBI" id="CHEBI:29033"/>
    </cofactor>
</comment>
<dbReference type="GO" id="GO:0016706">
    <property type="term" value="F:2-oxoglutarate-dependent dioxygenase activity"/>
    <property type="evidence" value="ECO:0000318"/>
    <property type="project" value="GO_Central"/>
</dbReference>
<sequence>LSTKCGCTGIRSCLFCKDNTKTSQSTTSVDEAKTKYLFCHLCSQTLPLGGTCSHELGDCGRYGPSLDGITLIEDFVSQREEARIVQVIDETVWKPSQSGRRKQDYGPQVNFKKKKVKMSHFNGLPAFSEFLVRRMNDDVPGLKDFVPVELCNLEYDEARGSSIDAHFDDFWLWGERLVTLNLLSATRLTMTKDTYEISVPMPRRSLIIVSGAARHLWQHAVKREDISGRRIAITLRELSEEFCKGGRNENVGFQAIKTALTFNGTSV</sequence>
<feature type="domain" description="CHY-type" evidence="4">
    <location>
        <begin position="1"/>
        <end position="61"/>
    </location>
</feature>
<keyword evidence="2" id="KW-0862">Zinc</keyword>
<dbReference type="InterPro" id="IPR032857">
    <property type="entry name" value="ALKBH4"/>
</dbReference>
<keyword evidence="3" id="KW-0560">Oxidoreductase</keyword>